<organism evidence="13 14">
    <name type="scientific">Corynebacterium efficiens (strain DSM 44549 / YS-314 / AJ 12310 / JCM 11189 / NBRC 100395)</name>
    <dbReference type="NCBI Taxonomy" id="196164"/>
    <lineage>
        <taxon>Bacteria</taxon>
        <taxon>Bacillati</taxon>
        <taxon>Actinomycetota</taxon>
        <taxon>Actinomycetes</taxon>
        <taxon>Mycobacteriales</taxon>
        <taxon>Corynebacteriaceae</taxon>
        <taxon>Corynebacterium</taxon>
    </lineage>
</organism>
<dbReference type="GO" id="GO:0005524">
    <property type="term" value="F:ATP binding"/>
    <property type="evidence" value="ECO:0007669"/>
    <property type="project" value="UniProtKB-KW"/>
</dbReference>
<keyword evidence="9 11" id="KW-0067">ATP-binding</keyword>
<evidence type="ECO:0000256" key="9">
    <source>
        <dbReference type="ARBA" id="ARBA00022840"/>
    </source>
</evidence>
<dbReference type="REBASE" id="6630">
    <property type="entry name" value="CefORF257P"/>
</dbReference>
<sequence>MSQGPEYTEVEKPLLDQLEGLGWQVIEGSKSDPSVTERDLFRGSILEDRLRAVLLKINPGPDGLPWLDDTRLAEVVSSLTRSEVGKLIELNERMTERLLEGVSVAGLPDWDQGRSQRVHFIDFGDLTNNDFLAISQFRVDEPGGQAKKFVAPDIVLFVNGIPLVVIECKSPYITDPMTEGITQLRRYANQRHLGLPEGNEQLFWTNQFVVSTYGDKARVATFTAGPEHFLEWKDAFPLSRDELASRLGKPAAELTGQELLVAGMLAPSNLLDLVRHFTLFTEVNGRRIKIVARYQQYRAVGRALTRLRTGKTRAQDGESDRRGGLIWHTQGSGKSLTMVFLVRALRSDPVLRAFKVVVITDRTDLEKQLSETAKLSGEGVVRARHTAQLRTILAEKGPALVFAMIQKYRDTDGAGASESRMAADKKNDAPEVLNTDETVVILVDEAHRSQTSTLHANLMAALPNAAKIGFTGTPIMREGKKRTDAIFGSFIDKYTIRQAEHDGAVVPIFYEGRTAKGAVAGGSDLDELFEDMFAEHTDEEIEKLKARYATTGAVLEAPKLIAAKAKSILWHYVSTVLPGGFKAQLSATSRLATVRYREALLAARDDLVAQIERLPQRLVRGAEDGGLDIDGLDRPKQVLVRALPHLELIRMLDFVPVISGSNNDDPTWLQWTDKARQEAVIAEFKKPLGLPGEQTSPVAFLLVRTMLLTGFDAPVEQALYLDRFIQDAELLQAIARVNRTSPGKAAGLVVDYFGVGAHLQKALQAYAPEDAEDAIGALASIADEVPKLRDRHARVVALFAQAGIETFDLDEDIETCVDVLSDDALRARFGVLLKRFLTTLDTILPRPEALPFVADAKRLGLIQKVAWRRYRDDGLGDFNASLYGEKVRALIDEHVTALDIATKIPPVSVTDPDFLAKVKSLTSDKAKASEMEHALRFHIRKNFDEDPARYTKLSERLDEILKTLTGKWDQLSLALKVLLGDITDESSSSRVHEDPLVARFYGLLESEYATSATLPDEVRADIMHLAEDIVVEVLRHAGIVRFWQNPHAQDELRKGIVHQLDDRDLFPFSEQAAIADRLMELARSNQSLIREQLRARGRS</sequence>
<dbReference type="OrthoDB" id="9758243at2"/>
<dbReference type="RefSeq" id="WP_006770257.1">
    <property type="nucleotide sequence ID" value="NC_004369.1"/>
</dbReference>
<dbReference type="GO" id="GO:0009307">
    <property type="term" value="P:DNA restriction-modification system"/>
    <property type="evidence" value="ECO:0007669"/>
    <property type="project" value="UniProtKB-KW"/>
</dbReference>
<dbReference type="InterPro" id="IPR004473">
    <property type="entry name" value="Restrct_endonuc_typeI_HsdR"/>
</dbReference>
<comment type="catalytic activity">
    <reaction evidence="1 11">
        <text>Endonucleolytic cleavage of DNA to give random double-stranded fragments with terminal 5'-phosphates, ATP is simultaneously hydrolyzed.</text>
        <dbReference type="EC" id="3.1.21.3"/>
    </reaction>
</comment>
<dbReference type="HOGENOM" id="CLU_005762_0_0_11"/>
<dbReference type="NCBIfam" id="TIGR00348">
    <property type="entry name" value="hsdR"/>
    <property type="match status" value="1"/>
</dbReference>
<accession>Q8FTW9</accession>
<evidence type="ECO:0000256" key="4">
    <source>
        <dbReference type="ARBA" id="ARBA00022722"/>
    </source>
</evidence>
<dbReference type="CDD" id="cd18800">
    <property type="entry name" value="SF2_C_EcoR124I-like"/>
    <property type="match status" value="1"/>
</dbReference>
<keyword evidence="5 11" id="KW-0547">Nucleotide-binding</keyword>
<dbReference type="STRING" id="196164.gene:10740655"/>
<keyword evidence="8 11" id="KW-0378">Hydrolase</keyword>
<evidence type="ECO:0000256" key="2">
    <source>
        <dbReference type="ARBA" id="ARBA00008598"/>
    </source>
</evidence>
<evidence type="ECO:0000256" key="1">
    <source>
        <dbReference type="ARBA" id="ARBA00000851"/>
    </source>
</evidence>
<dbReference type="CDD" id="cd18030">
    <property type="entry name" value="DEXHc_RE_I_HsdR"/>
    <property type="match status" value="1"/>
</dbReference>
<evidence type="ECO:0000256" key="7">
    <source>
        <dbReference type="ARBA" id="ARBA00022759"/>
    </source>
</evidence>
<reference evidence="13 14" key="1">
    <citation type="journal article" date="2003" name="Genome Res.">
        <title>Comparative complete genome sequence analysis of the amino acid replacements responsible for the thermostability of Corynebacterium efficiens.</title>
        <authorList>
            <person name="Nishio Y."/>
            <person name="Nakamura Y."/>
            <person name="Kawarabayasi Y."/>
            <person name="Usuda Y."/>
            <person name="Kimura E."/>
            <person name="Sugimoto S."/>
            <person name="Matsui K."/>
            <person name="Yamagishi A."/>
            <person name="Kikuchi H."/>
            <person name="Ikeo K."/>
            <person name="Gojobori T."/>
        </authorList>
    </citation>
    <scope>NUCLEOTIDE SEQUENCE [LARGE SCALE GENOMIC DNA]</scope>
    <source>
        <strain evidence="14">DSM 44549 / YS-314 / AJ 12310 / JCM 11189 / NBRC 100395</strain>
    </source>
</reference>
<dbReference type="PANTHER" id="PTHR30195:SF15">
    <property type="entry name" value="TYPE I RESTRICTION ENZYME HINDI ENDONUCLEASE SUBUNIT"/>
    <property type="match status" value="1"/>
</dbReference>
<dbReference type="Pfam" id="PF18766">
    <property type="entry name" value="SWI2_SNF2"/>
    <property type="match status" value="1"/>
</dbReference>
<evidence type="ECO:0000256" key="5">
    <source>
        <dbReference type="ARBA" id="ARBA00022741"/>
    </source>
</evidence>
<dbReference type="InterPro" id="IPR027417">
    <property type="entry name" value="P-loop_NTPase"/>
</dbReference>
<name>Q8FTW9_COREF</name>
<dbReference type="eggNOG" id="COG0610">
    <property type="taxonomic scope" value="Bacteria"/>
</dbReference>
<dbReference type="SMART" id="SM00487">
    <property type="entry name" value="DEXDc"/>
    <property type="match status" value="1"/>
</dbReference>
<dbReference type="Proteomes" id="UP000001409">
    <property type="component" value="Chromosome"/>
</dbReference>
<dbReference type="SUPFAM" id="SSF52540">
    <property type="entry name" value="P-loop containing nucleoside triphosphate hydrolases"/>
    <property type="match status" value="1"/>
</dbReference>
<keyword evidence="14" id="KW-1185">Reference proteome</keyword>
<dbReference type="Pfam" id="PF22679">
    <property type="entry name" value="T1R_D3-like"/>
    <property type="match status" value="1"/>
</dbReference>
<dbReference type="EMBL" id="BA000035">
    <property type="protein sequence ID" value="BAC17069.1"/>
    <property type="molecule type" value="Genomic_DNA"/>
</dbReference>
<evidence type="ECO:0000256" key="3">
    <source>
        <dbReference type="ARBA" id="ARBA00011296"/>
    </source>
</evidence>
<keyword evidence="6 11" id="KW-0680">Restriction system</keyword>
<protein>
    <recommendedName>
        <fullName evidence="11">Type I restriction enzyme endonuclease subunit</fullName>
        <shortName evidence="11">R protein</shortName>
        <ecNumber evidence="11">3.1.21.3</ecNumber>
    </recommendedName>
</protein>
<dbReference type="Pfam" id="PF04313">
    <property type="entry name" value="HSDR_N"/>
    <property type="match status" value="1"/>
</dbReference>
<dbReference type="PANTHER" id="PTHR30195">
    <property type="entry name" value="TYPE I SITE-SPECIFIC DEOXYRIBONUCLEASE PROTEIN SUBUNIT M AND R"/>
    <property type="match status" value="1"/>
</dbReference>
<evidence type="ECO:0000313" key="14">
    <source>
        <dbReference type="Proteomes" id="UP000001409"/>
    </source>
</evidence>
<dbReference type="InterPro" id="IPR055180">
    <property type="entry name" value="HsdR_RecA-like_helicase_dom_2"/>
</dbReference>
<evidence type="ECO:0000259" key="12">
    <source>
        <dbReference type="SMART" id="SM00487"/>
    </source>
</evidence>
<keyword evidence="4" id="KW-0540">Nuclease</keyword>
<evidence type="ECO:0000256" key="6">
    <source>
        <dbReference type="ARBA" id="ARBA00022747"/>
    </source>
</evidence>
<keyword evidence="10 11" id="KW-0238">DNA-binding</keyword>
<dbReference type="CDD" id="cd22332">
    <property type="entry name" value="HsdR_N"/>
    <property type="match status" value="1"/>
</dbReference>
<comment type="similarity">
    <text evidence="2 11">Belongs to the HsdR family.</text>
</comment>
<evidence type="ECO:0000313" key="13">
    <source>
        <dbReference type="EMBL" id="BAC17069.1"/>
    </source>
</evidence>
<dbReference type="KEGG" id="cef:CE0259"/>
<proteinExistence type="inferred from homology"/>
<evidence type="ECO:0000256" key="8">
    <source>
        <dbReference type="ARBA" id="ARBA00022801"/>
    </source>
</evidence>
<keyword evidence="7" id="KW-0255">Endonuclease</keyword>
<feature type="domain" description="Helicase ATP-binding" evidence="12">
    <location>
        <begin position="288"/>
        <end position="511"/>
    </location>
</feature>
<dbReference type="InterPro" id="IPR051268">
    <property type="entry name" value="Type-I_R_enzyme_R_subunit"/>
</dbReference>
<dbReference type="EC" id="3.1.21.3" evidence="11"/>
<accession>C8NKM0</accession>
<dbReference type="InterPro" id="IPR040980">
    <property type="entry name" value="SWI2_SNF2"/>
</dbReference>
<dbReference type="GO" id="GO:0003677">
    <property type="term" value="F:DNA binding"/>
    <property type="evidence" value="ECO:0007669"/>
    <property type="project" value="UniProtKB-KW"/>
</dbReference>
<comment type="function">
    <text evidence="11">Subunit R is required for both nuclease and ATPase activities, but not for modification.</text>
</comment>
<dbReference type="Gene3D" id="3.40.50.300">
    <property type="entry name" value="P-loop containing nucleotide triphosphate hydrolases"/>
    <property type="match status" value="2"/>
</dbReference>
<dbReference type="Gene3D" id="3.90.1570.50">
    <property type="match status" value="1"/>
</dbReference>
<dbReference type="InterPro" id="IPR014001">
    <property type="entry name" value="Helicase_ATP-bd"/>
</dbReference>
<evidence type="ECO:0000256" key="10">
    <source>
        <dbReference type="ARBA" id="ARBA00023125"/>
    </source>
</evidence>
<dbReference type="AlphaFoldDB" id="Q8FTW9"/>
<comment type="subunit">
    <text evidence="3 11">The type I restriction/modification system is composed of three polypeptides R, M and S.</text>
</comment>
<dbReference type="GO" id="GO:0009035">
    <property type="term" value="F:type I site-specific deoxyribonuclease activity"/>
    <property type="evidence" value="ECO:0007669"/>
    <property type="project" value="UniProtKB-EC"/>
</dbReference>
<dbReference type="InterPro" id="IPR007409">
    <property type="entry name" value="Restrct_endonuc_type1_HsdR_N"/>
</dbReference>
<evidence type="ECO:0000256" key="11">
    <source>
        <dbReference type="RuleBase" id="RU364115"/>
    </source>
</evidence>